<dbReference type="PANTHER" id="PTHR45458">
    <property type="entry name" value="SHORT-CHAIN DEHYDROGENASE/REDUCTASE SDR"/>
    <property type="match status" value="1"/>
</dbReference>
<protein>
    <recommendedName>
        <fullName evidence="3">NAD(P)-binding protein</fullName>
    </recommendedName>
</protein>
<evidence type="ECO:0000313" key="1">
    <source>
        <dbReference type="EMBL" id="KAK8068107.1"/>
    </source>
</evidence>
<gene>
    <name evidence="1" type="ORF">PG996_007219</name>
</gene>
<evidence type="ECO:0008006" key="3">
    <source>
        <dbReference type="Google" id="ProtNLM"/>
    </source>
</evidence>
<keyword evidence="2" id="KW-1185">Reference proteome</keyword>
<organism evidence="1 2">
    <name type="scientific">Apiospora saccharicola</name>
    <dbReference type="NCBI Taxonomy" id="335842"/>
    <lineage>
        <taxon>Eukaryota</taxon>
        <taxon>Fungi</taxon>
        <taxon>Dikarya</taxon>
        <taxon>Ascomycota</taxon>
        <taxon>Pezizomycotina</taxon>
        <taxon>Sordariomycetes</taxon>
        <taxon>Xylariomycetidae</taxon>
        <taxon>Amphisphaeriales</taxon>
        <taxon>Apiosporaceae</taxon>
        <taxon>Apiospora</taxon>
    </lineage>
</organism>
<dbReference type="InterPro" id="IPR036291">
    <property type="entry name" value="NAD(P)-bd_dom_sf"/>
</dbReference>
<comment type="caution">
    <text evidence="1">The sequence shown here is derived from an EMBL/GenBank/DDBJ whole genome shotgun (WGS) entry which is preliminary data.</text>
</comment>
<evidence type="ECO:0000313" key="2">
    <source>
        <dbReference type="Proteomes" id="UP001446871"/>
    </source>
</evidence>
<sequence>MVRYLSKHADNTIVRLVRNKAATEQKVAEELKDDAPAKIHIVAADMDSYDSLKNAAAETSFLTGGAIDYLIANAAYVPVGKEFFKPIGDVATDPEKLEADLNKMIKTNVTGNIFLYSLFMPLILMSQTKKVICITSGLAEVDTCNSSKAAMNLATCKFNAQYKKDGVLFIDICPGMVDHGNGIDPATCTYTLNEYCPPLLPASLTKITVTPEEMAQAGELMGKFAANFPDFKGPSQSADTIPAIVKTWEDASLEKGHGGGFLPHTGIPGKWL</sequence>
<dbReference type="InterPro" id="IPR052184">
    <property type="entry name" value="SDR_enzymes"/>
</dbReference>
<dbReference type="EMBL" id="JAQQWM010000004">
    <property type="protein sequence ID" value="KAK8068107.1"/>
    <property type="molecule type" value="Genomic_DNA"/>
</dbReference>
<accession>A0ABR1VB30</accession>
<reference evidence="1 2" key="1">
    <citation type="submission" date="2023-01" db="EMBL/GenBank/DDBJ databases">
        <title>Analysis of 21 Apiospora genomes using comparative genomics revels a genus with tremendous synthesis potential of carbohydrate active enzymes and secondary metabolites.</title>
        <authorList>
            <person name="Sorensen T."/>
        </authorList>
    </citation>
    <scope>NUCLEOTIDE SEQUENCE [LARGE SCALE GENOMIC DNA]</scope>
    <source>
        <strain evidence="1 2">CBS 83171</strain>
    </source>
</reference>
<dbReference type="PANTHER" id="PTHR45458:SF3">
    <property type="entry name" value="CHAIN DEHYDROGENASE (ATSC), PUTATIVE-RELATED"/>
    <property type="match status" value="1"/>
</dbReference>
<proteinExistence type="predicted"/>
<dbReference type="Pfam" id="PF00106">
    <property type="entry name" value="adh_short"/>
    <property type="match status" value="1"/>
</dbReference>
<dbReference type="SUPFAM" id="SSF51735">
    <property type="entry name" value="NAD(P)-binding Rossmann-fold domains"/>
    <property type="match status" value="1"/>
</dbReference>
<name>A0ABR1VB30_9PEZI</name>
<dbReference type="Gene3D" id="3.40.50.720">
    <property type="entry name" value="NAD(P)-binding Rossmann-like Domain"/>
    <property type="match status" value="1"/>
</dbReference>
<dbReference type="InterPro" id="IPR002347">
    <property type="entry name" value="SDR_fam"/>
</dbReference>
<dbReference type="Proteomes" id="UP001446871">
    <property type="component" value="Unassembled WGS sequence"/>
</dbReference>